<gene>
    <name evidence="4" type="ORF">CUN85_06965</name>
</gene>
<keyword evidence="2" id="KW-0479">Metal-binding</keyword>
<organism evidence="4 5">
    <name type="scientific">Methanolobus halotolerans</name>
    <dbReference type="NCBI Taxonomy" id="2052935"/>
    <lineage>
        <taxon>Archaea</taxon>
        <taxon>Methanobacteriati</taxon>
        <taxon>Methanobacteriota</taxon>
        <taxon>Stenosarchaea group</taxon>
        <taxon>Methanomicrobia</taxon>
        <taxon>Methanosarcinales</taxon>
        <taxon>Methanosarcinaceae</taxon>
        <taxon>Methanolobus</taxon>
    </lineage>
</organism>
<dbReference type="InterPro" id="IPR009078">
    <property type="entry name" value="Ferritin-like_SF"/>
</dbReference>
<evidence type="ECO:0000256" key="1">
    <source>
        <dbReference type="ARBA" id="ARBA00022434"/>
    </source>
</evidence>
<dbReference type="RefSeq" id="WP_135389602.1">
    <property type="nucleotide sequence ID" value="NZ_PGGK01000006.1"/>
</dbReference>
<proteinExistence type="predicted"/>
<evidence type="ECO:0000256" key="3">
    <source>
        <dbReference type="ARBA" id="ARBA00023004"/>
    </source>
</evidence>
<dbReference type="Pfam" id="PF22277">
    <property type="entry name" value="EncFtn-like"/>
    <property type="match status" value="1"/>
</dbReference>
<comment type="caution">
    <text evidence="4">The sequence shown here is derived from an EMBL/GenBank/DDBJ whole genome shotgun (WGS) entry which is preliminary data.</text>
</comment>
<keyword evidence="3" id="KW-0408">Iron</keyword>
<sequence>MIHEERSKLSEKTLDLKRAIDSLKEELEAVDWYNQRADACTDGNLKKILIHNANEEKEHAAMLIEWIRQHDENFAKELKDYLFSEEEDIASLED</sequence>
<dbReference type="Gene3D" id="6.10.140.1960">
    <property type="match status" value="1"/>
</dbReference>
<keyword evidence="1" id="KW-0409">Iron storage</keyword>
<dbReference type="GO" id="GO:0046872">
    <property type="term" value="F:metal ion binding"/>
    <property type="evidence" value="ECO:0007669"/>
    <property type="project" value="UniProtKB-KW"/>
</dbReference>
<name>A0A4E0PVG4_9EURY</name>
<dbReference type="OrthoDB" id="55620at2157"/>
<evidence type="ECO:0000313" key="5">
    <source>
        <dbReference type="Proteomes" id="UP000297295"/>
    </source>
</evidence>
<keyword evidence="5" id="KW-1185">Reference proteome</keyword>
<dbReference type="GO" id="GO:0006879">
    <property type="term" value="P:intracellular iron ion homeostasis"/>
    <property type="evidence" value="ECO:0007669"/>
    <property type="project" value="UniProtKB-KW"/>
</dbReference>
<evidence type="ECO:0000313" key="4">
    <source>
        <dbReference type="EMBL" id="TGC09223.1"/>
    </source>
</evidence>
<reference evidence="4 5" key="1">
    <citation type="submission" date="2017-11" db="EMBL/GenBank/DDBJ databases">
        <title>Isolation and Characterization of Methanogenic Archaea from Saline Meromictic Lake at Siberia.</title>
        <authorList>
            <person name="Shen Y."/>
            <person name="Huang H.-H."/>
            <person name="Lai M.-C."/>
            <person name="Chen S.-C."/>
        </authorList>
    </citation>
    <scope>NUCLEOTIDE SEQUENCE [LARGE SCALE GENOMIC DNA]</scope>
    <source>
        <strain evidence="4 5">SY-01</strain>
    </source>
</reference>
<accession>A0A4E0PVG4</accession>
<dbReference type="SUPFAM" id="SSF47240">
    <property type="entry name" value="Ferritin-like"/>
    <property type="match status" value="1"/>
</dbReference>
<dbReference type="EMBL" id="PGGK01000006">
    <property type="protein sequence ID" value="TGC09223.1"/>
    <property type="molecule type" value="Genomic_DNA"/>
</dbReference>
<dbReference type="InterPro" id="IPR054581">
    <property type="entry name" value="EncFtn-like"/>
</dbReference>
<protein>
    <submittedName>
        <fullName evidence="4">Ferritin</fullName>
    </submittedName>
</protein>
<evidence type="ECO:0000256" key="2">
    <source>
        <dbReference type="ARBA" id="ARBA00022723"/>
    </source>
</evidence>
<dbReference type="Proteomes" id="UP000297295">
    <property type="component" value="Unassembled WGS sequence"/>
</dbReference>
<dbReference type="AlphaFoldDB" id="A0A4E0PVG4"/>